<dbReference type="EMBL" id="QBKT01000004">
    <property type="protein sequence ID" value="PTX61405.1"/>
    <property type="molecule type" value="Genomic_DNA"/>
</dbReference>
<dbReference type="InterPro" id="IPR045659">
    <property type="entry name" value="LptD_2"/>
</dbReference>
<name>A0A2T6BZA0_9FLAO</name>
<evidence type="ECO:0000256" key="1">
    <source>
        <dbReference type="SAM" id="MobiDB-lite"/>
    </source>
</evidence>
<sequence>MCNIKIIGFRPLQTKRFYIGIQLVLLFMSAVAFSQELPKRKQLPFKPEKETTQPMDTLKVNAKDAVRIGTRKVRDSIKNDSIKTDSVPTKQPILLDQVKYKSKDYVKISQRTKKIYLYDEAELYYQDTELKSGIIILDYEKNEVYAGRLKDTAGVYSQAPYFKQGNNVVEPDSIRFNFDTEKALIWNSRTEQNGTQILGELTKKENDSVIFIQNAKFTTSKDINNPEYYFLARKIKLVPNKKIVSGVTNMYIADVPTPIGFPFAYFPLTDDRASGFIFPTFGENSSRGYFFQNGGYYFAINDYMDLALLGDYYTNGSYAFRVESNYALRYRFRGNLSMRFEAVINSQRGFPDYSKSNIYNIRWSHNQDAKANPNSRFSASVNLGSSQFYQASINQLNTPNFLNNTLNSSVSYSRTFPSYPSVNISLTATHSQNTQTESVNLTLPTLQASVERIFPFAPKDKPKKGAFQNINFQYNLRGENRINTTDSLFFTKEMFNDAKFGMQHSIPISTNFKVLKYLSVSMGGNYDEVWTLQTTNRTDATIDATTGEQIASVKDTIAGFDSYRTYNFSASVGTTIYGTFDRGKDKKIQAIRHTLRPSISYSYNPAFNQYYDEYIVDADNGTKQQYTRFEDGLFGSPSRTFASSIGINVANTVEAKVRSKDSTQTEPKKVMLLNSLNFSTSYNIAADSLAWAPVRVSGSTVLFNNKLNVNFGASLDPYAIDNQGVRINKFNIDNGGSLFRLTSANLNLNYSFSSKNFEGGGNNVDNTRSGGRDDDLFGKAQDFSNRQTFDDDSDDDEEKEDVEAYKAKIPWDLRVAYTVTYLNSNRQNEISNNSVMFSGNVELTPQWKVGVSSGYDFKNKGFTFTQMRFERDLKSWRINFNWVPFSARASWYFFIGIKASILRDVKWEQRSEPDRRL</sequence>
<dbReference type="AlphaFoldDB" id="A0A2T6BZA0"/>
<reference evidence="3 4" key="1">
    <citation type="submission" date="2018-04" db="EMBL/GenBank/DDBJ databases">
        <title>Genomic Encyclopedia of Archaeal and Bacterial Type Strains, Phase II (KMG-II): from individual species to whole genera.</title>
        <authorList>
            <person name="Goeker M."/>
        </authorList>
    </citation>
    <scope>NUCLEOTIDE SEQUENCE [LARGE SCALE GENOMIC DNA]</scope>
    <source>
        <strain evidence="3 4">DSM 25731</strain>
    </source>
</reference>
<accession>A0A2T6BZA0</accession>
<comment type="caution">
    <text evidence="3">The sequence shown here is derived from an EMBL/GenBank/DDBJ whole genome shotgun (WGS) entry which is preliminary data.</text>
</comment>
<gene>
    <name evidence="3" type="ORF">C8N46_10448</name>
</gene>
<dbReference type="PANTHER" id="PTHR30189:SF1">
    <property type="entry name" value="LPS-ASSEMBLY PROTEIN LPTD"/>
    <property type="match status" value="1"/>
</dbReference>
<protein>
    <submittedName>
        <fullName evidence="3">Lipopolysaccharide assembly outer membrane protein LptD (OstA)</fullName>
    </submittedName>
</protein>
<organism evidence="3 4">
    <name type="scientific">Kordia periserrulae</name>
    <dbReference type="NCBI Taxonomy" id="701523"/>
    <lineage>
        <taxon>Bacteria</taxon>
        <taxon>Pseudomonadati</taxon>
        <taxon>Bacteroidota</taxon>
        <taxon>Flavobacteriia</taxon>
        <taxon>Flavobacteriales</taxon>
        <taxon>Flavobacteriaceae</taxon>
        <taxon>Kordia</taxon>
    </lineage>
</organism>
<dbReference type="Proteomes" id="UP000244090">
    <property type="component" value="Unassembled WGS sequence"/>
</dbReference>
<dbReference type="PANTHER" id="PTHR30189">
    <property type="entry name" value="LPS-ASSEMBLY PROTEIN"/>
    <property type="match status" value="1"/>
</dbReference>
<evidence type="ECO:0000259" key="2">
    <source>
        <dbReference type="Pfam" id="PF19838"/>
    </source>
</evidence>
<dbReference type="InterPro" id="IPR050218">
    <property type="entry name" value="LptD"/>
</dbReference>
<feature type="domain" description="LPS-assembly protein LptD central" evidence="2">
    <location>
        <begin position="243"/>
        <end position="718"/>
    </location>
</feature>
<evidence type="ECO:0000313" key="4">
    <source>
        <dbReference type="Proteomes" id="UP000244090"/>
    </source>
</evidence>
<dbReference type="Pfam" id="PF19838">
    <property type="entry name" value="LptD_2"/>
    <property type="match status" value="1"/>
</dbReference>
<dbReference type="GO" id="GO:0009279">
    <property type="term" value="C:cell outer membrane"/>
    <property type="evidence" value="ECO:0007669"/>
    <property type="project" value="TreeGrafter"/>
</dbReference>
<proteinExistence type="predicted"/>
<keyword evidence="4" id="KW-1185">Reference proteome</keyword>
<dbReference type="GO" id="GO:1990351">
    <property type="term" value="C:transporter complex"/>
    <property type="evidence" value="ECO:0007669"/>
    <property type="project" value="TreeGrafter"/>
</dbReference>
<feature type="region of interest" description="Disordered" evidence="1">
    <location>
        <begin position="759"/>
        <end position="779"/>
    </location>
</feature>
<evidence type="ECO:0000313" key="3">
    <source>
        <dbReference type="EMBL" id="PTX61405.1"/>
    </source>
</evidence>